<sequence length="174" mass="19970">MRKMEVRPYEAQWATLFRDEAQLLQRICGDEIVEIHHIGSTAVPGLLAKPIIDILPVVRDITRVDDYNSEMLAHGYEPRGERGHAGRRYFSKGGDERTHHVHMYQAGHPAIDRHLAFRDYLRVHPDEAKHYGDVKAELAKRFPYDSGGYVKGKDPLAKALEQKALVWKCSQNEQ</sequence>
<evidence type="ECO:0000313" key="1">
    <source>
        <dbReference type="EMBL" id="GED59022.1"/>
    </source>
</evidence>
<dbReference type="Proteomes" id="UP000035218">
    <property type="component" value="Unassembled WGS sequence"/>
</dbReference>
<evidence type="ECO:0000313" key="3">
    <source>
        <dbReference type="Proteomes" id="UP000035218"/>
    </source>
</evidence>
<keyword evidence="4" id="KW-1185">Reference proteome</keyword>
<dbReference type="RefSeq" id="WP_047068454.1">
    <property type="nucleotide sequence ID" value="NZ_BJOL01000018.1"/>
</dbReference>
<dbReference type="OrthoDB" id="9799092at2"/>
<name>A0A837KWN7_9BACL</name>
<dbReference type="GeneID" id="87584262"/>
<dbReference type="EMBL" id="LDCN01000001">
    <property type="protein sequence ID" value="KLI01110.1"/>
    <property type="molecule type" value="Genomic_DNA"/>
</dbReference>
<dbReference type="PANTHER" id="PTHR34822:SF1">
    <property type="entry name" value="GRPB FAMILY PROTEIN"/>
    <property type="match status" value="1"/>
</dbReference>
<reference evidence="2 3" key="1">
    <citation type="submission" date="2015-05" db="EMBL/GenBank/DDBJ databases">
        <title>Genome sequencing project for genomic taxonomy and phylogenomics of Bacillus-like bacteria.</title>
        <authorList>
            <person name="Liu B."/>
            <person name="Wang J."/>
            <person name="Zhu Y."/>
            <person name="Liu G."/>
            <person name="Chen Q."/>
            <person name="Chen Z."/>
            <person name="Lan J."/>
            <person name="Che J."/>
            <person name="Ge C."/>
            <person name="Shi H."/>
            <person name="Pan Z."/>
            <person name="Liu X."/>
        </authorList>
    </citation>
    <scope>NUCLEOTIDE SEQUENCE [LARGE SCALE GENOMIC DNA]</scope>
    <source>
        <strain evidence="2 3">DSM 9885</strain>
    </source>
</reference>
<dbReference type="PANTHER" id="PTHR34822">
    <property type="entry name" value="GRPB DOMAIN PROTEIN (AFU_ORTHOLOGUE AFUA_1G01530)"/>
    <property type="match status" value="1"/>
</dbReference>
<dbReference type="Pfam" id="PF04229">
    <property type="entry name" value="GrpB"/>
    <property type="match status" value="1"/>
</dbReference>
<reference evidence="1 4" key="2">
    <citation type="submission" date="2019-06" db="EMBL/GenBank/DDBJ databases">
        <title>Whole genome shotgun sequence of Brevibacillus formosus NBRC 15716.</title>
        <authorList>
            <person name="Hosoyama A."/>
            <person name="Uohara A."/>
            <person name="Ohji S."/>
            <person name="Ichikawa N."/>
        </authorList>
    </citation>
    <scope>NUCLEOTIDE SEQUENCE [LARGE SCALE GENOMIC DNA]</scope>
    <source>
        <strain evidence="1 4">NBRC 15716</strain>
    </source>
</reference>
<accession>A0A837KWN7</accession>
<dbReference type="AlphaFoldDB" id="A0A837KWN7"/>
<comment type="caution">
    <text evidence="2">The sequence shown here is derived from an EMBL/GenBank/DDBJ whole genome shotgun (WGS) entry which is preliminary data.</text>
</comment>
<dbReference type="SUPFAM" id="SSF81301">
    <property type="entry name" value="Nucleotidyltransferase"/>
    <property type="match status" value="1"/>
</dbReference>
<evidence type="ECO:0000313" key="2">
    <source>
        <dbReference type="EMBL" id="KLI01110.1"/>
    </source>
</evidence>
<dbReference type="Proteomes" id="UP000319498">
    <property type="component" value="Unassembled WGS sequence"/>
</dbReference>
<evidence type="ECO:0000313" key="4">
    <source>
        <dbReference type="Proteomes" id="UP000319498"/>
    </source>
</evidence>
<dbReference type="InterPro" id="IPR007344">
    <property type="entry name" value="GrpB/CoaE"/>
</dbReference>
<proteinExistence type="predicted"/>
<protein>
    <submittedName>
        <fullName evidence="2">Glutamate-rich protein GrpB</fullName>
    </submittedName>
</protein>
<gene>
    <name evidence="2" type="ORF">AA984_04140</name>
    <name evidence="1" type="ORF">BFO01nite_31540</name>
</gene>
<dbReference type="EMBL" id="BJOL01000018">
    <property type="protein sequence ID" value="GED59022.1"/>
    <property type="molecule type" value="Genomic_DNA"/>
</dbReference>
<organism evidence="2 3">
    <name type="scientific">Brevibacillus formosus</name>
    <dbReference type="NCBI Taxonomy" id="54913"/>
    <lineage>
        <taxon>Bacteria</taxon>
        <taxon>Bacillati</taxon>
        <taxon>Bacillota</taxon>
        <taxon>Bacilli</taxon>
        <taxon>Bacillales</taxon>
        <taxon>Paenibacillaceae</taxon>
        <taxon>Brevibacillus</taxon>
    </lineage>
</organism>
<dbReference type="InterPro" id="IPR043519">
    <property type="entry name" value="NT_sf"/>
</dbReference>
<dbReference type="Gene3D" id="3.30.460.10">
    <property type="entry name" value="Beta Polymerase, domain 2"/>
    <property type="match status" value="1"/>
</dbReference>